<dbReference type="PANTHER" id="PTHR42813">
    <property type="entry name" value="ZINC-TYPE ALCOHOL DEHYDROGENASE-LIKE"/>
    <property type="match status" value="1"/>
</dbReference>
<keyword evidence="4" id="KW-0862">Zinc</keyword>
<evidence type="ECO:0000256" key="5">
    <source>
        <dbReference type="ARBA" id="ARBA00023002"/>
    </source>
</evidence>
<comment type="cofactor">
    <cofactor evidence="1">
        <name>Zn(2+)</name>
        <dbReference type="ChEBI" id="CHEBI:29105"/>
    </cofactor>
</comment>
<evidence type="ECO:0000256" key="3">
    <source>
        <dbReference type="ARBA" id="ARBA00022723"/>
    </source>
</evidence>
<evidence type="ECO:0000256" key="4">
    <source>
        <dbReference type="ARBA" id="ARBA00022833"/>
    </source>
</evidence>
<evidence type="ECO:0000313" key="8">
    <source>
        <dbReference type="EMBL" id="GAA2338801.1"/>
    </source>
</evidence>
<evidence type="ECO:0000256" key="1">
    <source>
        <dbReference type="ARBA" id="ARBA00001947"/>
    </source>
</evidence>
<reference evidence="8 9" key="1">
    <citation type="journal article" date="2019" name="Int. J. Syst. Evol. Microbiol.">
        <title>The Global Catalogue of Microorganisms (GCM) 10K type strain sequencing project: providing services to taxonomists for standard genome sequencing and annotation.</title>
        <authorList>
            <consortium name="The Broad Institute Genomics Platform"/>
            <consortium name="The Broad Institute Genome Sequencing Center for Infectious Disease"/>
            <person name="Wu L."/>
            <person name="Ma J."/>
        </authorList>
    </citation>
    <scope>NUCLEOTIDE SEQUENCE [LARGE SCALE GENOMIC DNA]</scope>
    <source>
        <strain evidence="8 9">JCM 16221</strain>
    </source>
</reference>
<keyword evidence="5" id="KW-0560">Oxidoreductase</keyword>
<proteinExistence type="inferred from homology"/>
<protein>
    <recommendedName>
        <fullName evidence="7">Alcohol dehydrogenase-like N-terminal domain-containing protein</fullName>
    </recommendedName>
</protein>
<sequence length="140" mass="14817">MKAVVYQEPFSVAVDQVDRPTIEHPNDVIVRVTSTAICGSDLHMYEGRTAAEPGIVFGHENMGLIEDVGAGVTGLARGDRVVMPFNVACGFCKNCVAGDTAFCLTVNPGLPVALTATCRWGLTRVGRPSTCACRTRTSTA</sequence>
<evidence type="ECO:0000313" key="9">
    <source>
        <dbReference type="Proteomes" id="UP001501218"/>
    </source>
</evidence>
<accession>A0ABN3FW36</accession>
<comment type="caution">
    <text evidence="8">The sequence shown here is derived from an EMBL/GenBank/DDBJ whole genome shotgun (WGS) entry which is preliminary data.</text>
</comment>
<dbReference type="InterPro" id="IPR011032">
    <property type="entry name" value="GroES-like_sf"/>
</dbReference>
<evidence type="ECO:0000256" key="2">
    <source>
        <dbReference type="ARBA" id="ARBA00008072"/>
    </source>
</evidence>
<dbReference type="PANTHER" id="PTHR42813:SF3">
    <property type="entry name" value="GLUTATHIONE-INDEPENDENT FORMALDEHYDE DEHYDROGENASE"/>
    <property type="match status" value="1"/>
</dbReference>
<dbReference type="SUPFAM" id="SSF50129">
    <property type="entry name" value="GroES-like"/>
    <property type="match status" value="1"/>
</dbReference>
<evidence type="ECO:0000259" key="7">
    <source>
        <dbReference type="Pfam" id="PF08240"/>
    </source>
</evidence>
<dbReference type="PROSITE" id="PS00059">
    <property type="entry name" value="ADH_ZINC"/>
    <property type="match status" value="1"/>
</dbReference>
<dbReference type="EMBL" id="BAAARA010000003">
    <property type="protein sequence ID" value="GAA2338801.1"/>
    <property type="molecule type" value="Genomic_DNA"/>
</dbReference>
<organism evidence="8 9">
    <name type="scientific">Saccharopolyspora halophila</name>
    <dbReference type="NCBI Taxonomy" id="405551"/>
    <lineage>
        <taxon>Bacteria</taxon>
        <taxon>Bacillati</taxon>
        <taxon>Actinomycetota</taxon>
        <taxon>Actinomycetes</taxon>
        <taxon>Pseudonocardiales</taxon>
        <taxon>Pseudonocardiaceae</taxon>
        <taxon>Saccharopolyspora</taxon>
    </lineage>
</organism>
<dbReference type="InterPro" id="IPR013154">
    <property type="entry name" value="ADH-like_N"/>
</dbReference>
<keyword evidence="3" id="KW-0479">Metal-binding</keyword>
<dbReference type="InterPro" id="IPR002328">
    <property type="entry name" value="ADH_Zn_CS"/>
</dbReference>
<dbReference type="Proteomes" id="UP001501218">
    <property type="component" value="Unassembled WGS sequence"/>
</dbReference>
<comment type="similarity">
    <text evidence="2">Belongs to the zinc-containing alcohol dehydrogenase family.</text>
</comment>
<gene>
    <name evidence="8" type="ORF">GCM10009854_13920</name>
</gene>
<dbReference type="Gene3D" id="3.90.180.10">
    <property type="entry name" value="Medium-chain alcohol dehydrogenases, catalytic domain"/>
    <property type="match status" value="1"/>
</dbReference>
<keyword evidence="9" id="KW-1185">Reference proteome</keyword>
<feature type="domain" description="Alcohol dehydrogenase-like N-terminal" evidence="7">
    <location>
        <begin position="25"/>
        <end position="106"/>
    </location>
</feature>
<evidence type="ECO:0000256" key="6">
    <source>
        <dbReference type="ARBA" id="ARBA00023027"/>
    </source>
</evidence>
<dbReference type="Pfam" id="PF08240">
    <property type="entry name" value="ADH_N"/>
    <property type="match status" value="1"/>
</dbReference>
<name>A0ABN3FW36_9PSEU</name>
<keyword evidence="6" id="KW-0520">NAD</keyword>